<dbReference type="SUPFAM" id="SSF50978">
    <property type="entry name" value="WD40 repeat-like"/>
    <property type="match status" value="1"/>
</dbReference>
<dbReference type="GO" id="GO:0120330">
    <property type="term" value="C:rixosome complex"/>
    <property type="evidence" value="ECO:0007669"/>
    <property type="project" value="TreeGrafter"/>
</dbReference>
<accession>A0A166BZ57</accession>
<dbReference type="InterPro" id="IPR020472">
    <property type="entry name" value="WD40_PAC1"/>
</dbReference>
<keyword evidence="2" id="KW-1185">Reference proteome</keyword>
<dbReference type="KEGG" id="dcr:108210894"/>
<dbReference type="EMBL" id="CP093345">
    <property type="protein sequence ID" value="WOG94066.1"/>
    <property type="molecule type" value="Genomic_DNA"/>
</dbReference>
<dbReference type="Gene3D" id="2.130.10.10">
    <property type="entry name" value="YVTN repeat-like/Quinoprotein amine dehydrogenase"/>
    <property type="match status" value="2"/>
</dbReference>
<proteinExistence type="predicted"/>
<dbReference type="PRINTS" id="PR00320">
    <property type="entry name" value="GPROTEINBRPT"/>
</dbReference>
<dbReference type="InterPro" id="IPR019775">
    <property type="entry name" value="WD40_repeat_CS"/>
</dbReference>
<dbReference type="Proteomes" id="UP000077755">
    <property type="component" value="Chromosome 3"/>
</dbReference>
<dbReference type="PANTHER" id="PTHR18763:SF0">
    <property type="entry name" value="WD REPEAT-CONTAINING PROTEIN 18"/>
    <property type="match status" value="1"/>
</dbReference>
<dbReference type="SMART" id="SM00320">
    <property type="entry name" value="WD40"/>
    <property type="match status" value="5"/>
</dbReference>
<dbReference type="GO" id="GO:0006364">
    <property type="term" value="P:rRNA processing"/>
    <property type="evidence" value="ECO:0007669"/>
    <property type="project" value="TreeGrafter"/>
</dbReference>
<protein>
    <submittedName>
        <fullName evidence="1">Uncharacterized protein</fullName>
    </submittedName>
</protein>
<dbReference type="GO" id="GO:0005656">
    <property type="term" value="C:nuclear pre-replicative complex"/>
    <property type="evidence" value="ECO:0007669"/>
    <property type="project" value="TreeGrafter"/>
</dbReference>
<dbReference type="Gramene" id="KZN03072">
    <property type="protein sequence ID" value="KZN03072"/>
    <property type="gene ID" value="DCAR_011828"/>
</dbReference>
<dbReference type="FunFam" id="2.130.10.10:FF:000600">
    <property type="entry name" value="Protein ROOT INITIATION DEFECTIVE 3"/>
    <property type="match status" value="1"/>
</dbReference>
<dbReference type="Pfam" id="PF00400">
    <property type="entry name" value="WD40"/>
    <property type="match status" value="4"/>
</dbReference>
<name>A0A166BZ57_DAUCS</name>
<dbReference type="PROSITE" id="PS50294">
    <property type="entry name" value="WD_REPEATS_REGION"/>
    <property type="match status" value="1"/>
</dbReference>
<dbReference type="InterPro" id="IPR001680">
    <property type="entry name" value="WD40_rpt"/>
</dbReference>
<evidence type="ECO:0000313" key="1">
    <source>
        <dbReference type="EMBL" id="WOG94066.1"/>
    </source>
</evidence>
<dbReference type="OMA" id="GVNARIY"/>
<dbReference type="InterPro" id="IPR036322">
    <property type="entry name" value="WD40_repeat_dom_sf"/>
</dbReference>
<evidence type="ECO:0000313" key="2">
    <source>
        <dbReference type="Proteomes" id="UP000077755"/>
    </source>
</evidence>
<dbReference type="InterPro" id="IPR015943">
    <property type="entry name" value="WD40/YVTN_repeat-like_dom_sf"/>
</dbReference>
<dbReference type="OrthoDB" id="6252103at2759"/>
<sequence length="449" mass="49634">MEDEIVIASSPTDAGISCFDLHSGAEHLRYRTCASPPHSLISVGGRYLAASQLRDAAATSGSVFYWSWNKPQVEVKCFPSEPINALVCDDDGSFIIGGGVSGDIYIWQAATGRLLKKWHAHYRAVSSLVYVDQTTLISGAEDGCVRVWSLLMIFDDFRRNEAKHLFEYSFSEHTLRVTDIVTGHGGCNAIIVSASEDRTCKVWSLAKGKLLRNIVFPSIIDAIALDPGEHVFYAGGRDGKIYIAALNAQLTSTSNYGLYIIGTLSDHSKAVTCLAFAVNGHHLVSGSEDGMIRVWDTRSRNIIRILKHAKGPVNNLLIIRRPPSLYPRTSLHSQSPSLRRPGALVPPPLEKYTNSTDDNADVKAVIIPQAESEIPFHASYISTYTMNSQIKELEQQGSSGATEMEIERLKLDCKRSMHMLQQWKKMYENLNEFCVNELLDGDKSRGPNA</sequence>
<reference evidence="1" key="2">
    <citation type="submission" date="2022-03" db="EMBL/GenBank/DDBJ databases">
        <title>Draft title - Genomic analysis of global carrot germplasm unveils the trajectory of domestication and the origin of high carotenoid orange carrot.</title>
        <authorList>
            <person name="Iorizzo M."/>
            <person name="Ellison S."/>
            <person name="Senalik D."/>
            <person name="Macko-Podgorni A."/>
            <person name="Grzebelus D."/>
            <person name="Bostan H."/>
            <person name="Rolling W."/>
            <person name="Curaba J."/>
            <person name="Simon P."/>
        </authorList>
    </citation>
    <scope>NUCLEOTIDE SEQUENCE</scope>
    <source>
        <tissue evidence="1">Leaf</tissue>
    </source>
</reference>
<dbReference type="GO" id="GO:1902184">
    <property type="term" value="P:negative regulation of shoot apical meristem development"/>
    <property type="evidence" value="ECO:0007669"/>
    <property type="project" value="EnsemblPlants"/>
</dbReference>
<dbReference type="InterPro" id="IPR045227">
    <property type="entry name" value="WDR18/Ipi3/RID3"/>
</dbReference>
<dbReference type="PANTHER" id="PTHR18763">
    <property type="entry name" value="WD-REPEAT PROTEIN 18"/>
    <property type="match status" value="1"/>
</dbReference>
<dbReference type="PROSITE" id="PS50082">
    <property type="entry name" value="WD_REPEATS_2"/>
    <property type="match status" value="3"/>
</dbReference>
<dbReference type="GO" id="GO:0006261">
    <property type="term" value="P:DNA-templated DNA replication"/>
    <property type="evidence" value="ECO:0007669"/>
    <property type="project" value="TreeGrafter"/>
</dbReference>
<dbReference type="PROSITE" id="PS00678">
    <property type="entry name" value="WD_REPEATS_1"/>
    <property type="match status" value="1"/>
</dbReference>
<gene>
    <name evidence="1" type="ORF">DCAR_0313357</name>
</gene>
<reference evidence="1" key="1">
    <citation type="journal article" date="2016" name="Nat. Genet.">
        <title>A high-quality carrot genome assembly provides new insights into carotenoid accumulation and asterid genome evolution.</title>
        <authorList>
            <person name="Iorizzo M."/>
            <person name="Ellison S."/>
            <person name="Senalik D."/>
            <person name="Zeng P."/>
            <person name="Satapoomin P."/>
            <person name="Huang J."/>
            <person name="Bowman M."/>
            <person name="Iovene M."/>
            <person name="Sanseverino W."/>
            <person name="Cavagnaro P."/>
            <person name="Yildiz M."/>
            <person name="Macko-Podgorni A."/>
            <person name="Moranska E."/>
            <person name="Grzebelus E."/>
            <person name="Grzebelus D."/>
            <person name="Ashrafi H."/>
            <person name="Zheng Z."/>
            <person name="Cheng S."/>
            <person name="Spooner D."/>
            <person name="Van Deynze A."/>
            <person name="Simon P."/>
        </authorList>
    </citation>
    <scope>NUCLEOTIDE SEQUENCE</scope>
    <source>
        <tissue evidence="1">Leaf</tissue>
    </source>
</reference>
<dbReference type="AlphaFoldDB" id="A0A166BZ57"/>
<organism evidence="1 2">
    <name type="scientific">Daucus carota subsp. sativus</name>
    <name type="common">Carrot</name>
    <dbReference type="NCBI Taxonomy" id="79200"/>
    <lineage>
        <taxon>Eukaryota</taxon>
        <taxon>Viridiplantae</taxon>
        <taxon>Streptophyta</taxon>
        <taxon>Embryophyta</taxon>
        <taxon>Tracheophyta</taxon>
        <taxon>Spermatophyta</taxon>
        <taxon>Magnoliopsida</taxon>
        <taxon>eudicotyledons</taxon>
        <taxon>Gunneridae</taxon>
        <taxon>Pentapetalae</taxon>
        <taxon>asterids</taxon>
        <taxon>campanulids</taxon>
        <taxon>Apiales</taxon>
        <taxon>Apiaceae</taxon>
        <taxon>Apioideae</taxon>
        <taxon>Scandiceae</taxon>
        <taxon>Daucinae</taxon>
        <taxon>Daucus</taxon>
        <taxon>Daucus sect. Daucus</taxon>
    </lineage>
</organism>